<dbReference type="OrthoDB" id="407198at2759"/>
<protein>
    <recommendedName>
        <fullName evidence="3">ribonuclease H</fullName>
        <ecNumber evidence="3">3.1.26.4</ecNumber>
    </recommendedName>
</protein>
<dbReference type="AlphaFoldDB" id="E3QDF5"/>
<dbReference type="Proteomes" id="UP000008782">
    <property type="component" value="Unassembled WGS sequence"/>
</dbReference>
<evidence type="ECO:0000256" key="1">
    <source>
        <dbReference type="ARBA" id="ARBA00000077"/>
    </source>
</evidence>
<dbReference type="InterPro" id="IPR012337">
    <property type="entry name" value="RNaseH-like_sf"/>
</dbReference>
<feature type="domain" description="RNase H type-1" evidence="9">
    <location>
        <begin position="152"/>
        <end position="309"/>
    </location>
</feature>
<dbReference type="HOGENOM" id="CLU_030894_4_1_1"/>
<feature type="region of interest" description="Disordered" evidence="8">
    <location>
        <begin position="78"/>
        <end position="103"/>
    </location>
</feature>
<dbReference type="GO" id="GO:0003676">
    <property type="term" value="F:nucleic acid binding"/>
    <property type="evidence" value="ECO:0007669"/>
    <property type="project" value="InterPro"/>
</dbReference>
<dbReference type="PROSITE" id="PS50879">
    <property type="entry name" value="RNASE_H_1"/>
    <property type="match status" value="1"/>
</dbReference>
<dbReference type="CDD" id="cd13934">
    <property type="entry name" value="RNase_H_Dikarya_like"/>
    <property type="match status" value="1"/>
</dbReference>
<evidence type="ECO:0000256" key="4">
    <source>
        <dbReference type="ARBA" id="ARBA00022722"/>
    </source>
</evidence>
<dbReference type="InterPro" id="IPR036397">
    <property type="entry name" value="RNaseH_sf"/>
</dbReference>
<evidence type="ECO:0000259" key="9">
    <source>
        <dbReference type="PROSITE" id="PS50879"/>
    </source>
</evidence>
<keyword evidence="7" id="KW-0378">Hydrolase</keyword>
<proteinExistence type="inferred from homology"/>
<dbReference type="GO" id="GO:0046872">
    <property type="term" value="F:metal ion binding"/>
    <property type="evidence" value="ECO:0007669"/>
    <property type="project" value="UniProtKB-KW"/>
</dbReference>
<evidence type="ECO:0000256" key="8">
    <source>
        <dbReference type="SAM" id="MobiDB-lite"/>
    </source>
</evidence>
<evidence type="ECO:0000313" key="10">
    <source>
        <dbReference type="EMBL" id="EFQ28927.1"/>
    </source>
</evidence>
<gene>
    <name evidence="10" type="ORF">GLRG_04071</name>
</gene>
<evidence type="ECO:0000256" key="7">
    <source>
        <dbReference type="ARBA" id="ARBA00022801"/>
    </source>
</evidence>
<evidence type="ECO:0000256" key="5">
    <source>
        <dbReference type="ARBA" id="ARBA00022723"/>
    </source>
</evidence>
<dbReference type="Pfam" id="PF00075">
    <property type="entry name" value="RNase_H"/>
    <property type="match status" value="1"/>
</dbReference>
<dbReference type="STRING" id="645133.E3QDF5"/>
<dbReference type="PANTHER" id="PTHR10642:SF26">
    <property type="entry name" value="RIBONUCLEASE H1"/>
    <property type="match status" value="1"/>
</dbReference>
<keyword evidence="4" id="KW-0540">Nuclease</keyword>
<evidence type="ECO:0000256" key="6">
    <source>
        <dbReference type="ARBA" id="ARBA00022759"/>
    </source>
</evidence>
<dbReference type="EC" id="3.1.26.4" evidence="3"/>
<evidence type="ECO:0000313" key="11">
    <source>
        <dbReference type="Proteomes" id="UP000008782"/>
    </source>
</evidence>
<dbReference type="InterPro" id="IPR002156">
    <property type="entry name" value="RNaseH_domain"/>
</dbReference>
<dbReference type="VEuPathDB" id="FungiDB:GLRG_04071"/>
<evidence type="ECO:0000256" key="2">
    <source>
        <dbReference type="ARBA" id="ARBA00005300"/>
    </source>
</evidence>
<dbReference type="PANTHER" id="PTHR10642">
    <property type="entry name" value="RIBONUCLEASE H1"/>
    <property type="match status" value="1"/>
</dbReference>
<comment type="catalytic activity">
    <reaction evidence="1">
        <text>Endonucleolytic cleavage to 5'-phosphomonoester.</text>
        <dbReference type="EC" id="3.1.26.4"/>
    </reaction>
</comment>
<dbReference type="Gene3D" id="3.30.420.10">
    <property type="entry name" value="Ribonuclease H-like superfamily/Ribonuclease H"/>
    <property type="match status" value="1"/>
</dbReference>
<accession>E3QDF5</accession>
<dbReference type="SUPFAM" id="SSF53098">
    <property type="entry name" value="Ribonuclease H-like"/>
    <property type="match status" value="1"/>
</dbReference>
<organism evidence="11">
    <name type="scientific">Colletotrichum graminicola (strain M1.001 / M2 / FGSC 10212)</name>
    <name type="common">Maize anthracnose fungus</name>
    <name type="synonym">Glomerella graminicola</name>
    <dbReference type="NCBI Taxonomy" id="645133"/>
    <lineage>
        <taxon>Eukaryota</taxon>
        <taxon>Fungi</taxon>
        <taxon>Dikarya</taxon>
        <taxon>Ascomycota</taxon>
        <taxon>Pezizomycotina</taxon>
        <taxon>Sordariomycetes</taxon>
        <taxon>Hypocreomycetidae</taxon>
        <taxon>Glomerellales</taxon>
        <taxon>Glomerellaceae</taxon>
        <taxon>Colletotrichum</taxon>
        <taxon>Colletotrichum graminicola species complex</taxon>
    </lineage>
</organism>
<dbReference type="GO" id="GO:0004523">
    <property type="term" value="F:RNA-DNA hybrid ribonuclease activity"/>
    <property type="evidence" value="ECO:0007669"/>
    <property type="project" value="UniProtKB-EC"/>
</dbReference>
<dbReference type="GeneID" id="24409436"/>
<dbReference type="EMBL" id="GG697342">
    <property type="protein sequence ID" value="EFQ28927.1"/>
    <property type="molecule type" value="Genomic_DNA"/>
</dbReference>
<name>E3QDF5_COLGM</name>
<keyword evidence="6" id="KW-0255">Endonuclease</keyword>
<dbReference type="RefSeq" id="XP_008092947.1">
    <property type="nucleotide sequence ID" value="XM_008094756.1"/>
</dbReference>
<evidence type="ECO:0000256" key="3">
    <source>
        <dbReference type="ARBA" id="ARBA00012180"/>
    </source>
</evidence>
<keyword evidence="5" id="KW-0479">Metal-binding</keyword>
<dbReference type="eggNOG" id="KOG3752">
    <property type="taxonomic scope" value="Eukaryota"/>
</dbReference>
<dbReference type="InterPro" id="IPR050092">
    <property type="entry name" value="RNase_H"/>
</dbReference>
<sequence>MAFDDITRMKLPNGNWVTVCAAHSQVVCGRCCVDFSFDLNDGEFISSDDEGIFGFDASGLLPRDVTFKAVAKSKFGRVPPRRRGKATPTRHAAGAGNDMSMPLGVKDEVRRPNDALPSPCVSGDVFPTLFSCRMKPLDVFPPGQDRFYHQDNDGEVLVFVDGACSGNGTTVAVGGCGFVFNSQEGGSVRFPLEGLGVDGELYPMTSNRAELRAALGALSFRTWHGEGVERLVIATDSEYVATGATLWVRGWVEKGWRSSKGRPVKNRDLWEALLRRVKELRGGGCEVSFWRIPREWNTEADRAAKEAAVAGVPHDNCVDVVGFAVLQ</sequence>
<comment type="similarity">
    <text evidence="2">Belongs to the RNase H family.</text>
</comment>
<dbReference type="GO" id="GO:0043137">
    <property type="term" value="P:DNA replication, removal of RNA primer"/>
    <property type="evidence" value="ECO:0007669"/>
    <property type="project" value="TreeGrafter"/>
</dbReference>
<keyword evidence="11" id="KW-1185">Reference proteome</keyword>
<reference evidence="11" key="1">
    <citation type="journal article" date="2012" name="Nat. Genet.">
        <title>Lifestyle transitions in plant pathogenic Colletotrichum fungi deciphered by genome and transcriptome analyses.</title>
        <authorList>
            <person name="O'Connell R.J."/>
            <person name="Thon M.R."/>
            <person name="Hacquard S."/>
            <person name="Amyotte S.G."/>
            <person name="Kleemann J."/>
            <person name="Torres M.F."/>
            <person name="Damm U."/>
            <person name="Buiate E.A."/>
            <person name="Epstein L."/>
            <person name="Alkan N."/>
            <person name="Altmueller J."/>
            <person name="Alvarado-Balderrama L."/>
            <person name="Bauser C.A."/>
            <person name="Becker C."/>
            <person name="Birren B.W."/>
            <person name="Chen Z."/>
            <person name="Choi J."/>
            <person name="Crouch J.A."/>
            <person name="Duvick J.P."/>
            <person name="Farman M.A."/>
            <person name="Gan P."/>
            <person name="Heiman D."/>
            <person name="Henrissat B."/>
            <person name="Howard R.J."/>
            <person name="Kabbage M."/>
            <person name="Koch C."/>
            <person name="Kracher B."/>
            <person name="Kubo Y."/>
            <person name="Law A.D."/>
            <person name="Lebrun M.-H."/>
            <person name="Lee Y.-H."/>
            <person name="Miyara I."/>
            <person name="Moore N."/>
            <person name="Neumann U."/>
            <person name="Nordstroem K."/>
            <person name="Panaccione D.G."/>
            <person name="Panstruga R."/>
            <person name="Place M."/>
            <person name="Proctor R.H."/>
            <person name="Prusky D."/>
            <person name="Rech G."/>
            <person name="Reinhardt R."/>
            <person name="Rollins J.A."/>
            <person name="Rounsley S."/>
            <person name="Schardl C.L."/>
            <person name="Schwartz D.C."/>
            <person name="Shenoy N."/>
            <person name="Shirasu K."/>
            <person name="Sikhakolli U.R."/>
            <person name="Stueber K."/>
            <person name="Sukno S.A."/>
            <person name="Sweigard J.A."/>
            <person name="Takano Y."/>
            <person name="Takahara H."/>
            <person name="Trail F."/>
            <person name="van der Does H.C."/>
            <person name="Voll L.M."/>
            <person name="Will I."/>
            <person name="Young S."/>
            <person name="Zeng Q."/>
            <person name="Zhang J."/>
            <person name="Zhou S."/>
            <person name="Dickman M.B."/>
            <person name="Schulze-Lefert P."/>
            <person name="Ver Loren van Themaat E."/>
            <person name="Ma L.-J."/>
            <person name="Vaillancourt L.J."/>
        </authorList>
    </citation>
    <scope>NUCLEOTIDE SEQUENCE [LARGE SCALE GENOMIC DNA]</scope>
    <source>
        <strain evidence="11">M1.001 / M2 / FGSC 10212</strain>
    </source>
</reference>